<proteinExistence type="predicted"/>
<feature type="region of interest" description="Disordered" evidence="1">
    <location>
        <begin position="122"/>
        <end position="142"/>
    </location>
</feature>
<organism evidence="2 3">
    <name type="scientific">Monilinia laxa</name>
    <name type="common">Brown rot fungus</name>
    <name type="synonym">Sclerotinia laxa</name>
    <dbReference type="NCBI Taxonomy" id="61186"/>
    <lineage>
        <taxon>Eukaryota</taxon>
        <taxon>Fungi</taxon>
        <taxon>Dikarya</taxon>
        <taxon>Ascomycota</taxon>
        <taxon>Pezizomycotina</taxon>
        <taxon>Leotiomycetes</taxon>
        <taxon>Helotiales</taxon>
        <taxon>Sclerotiniaceae</taxon>
        <taxon>Monilinia</taxon>
    </lineage>
</organism>
<evidence type="ECO:0000256" key="1">
    <source>
        <dbReference type="SAM" id="MobiDB-lite"/>
    </source>
</evidence>
<protein>
    <recommendedName>
        <fullName evidence="4">RRM domain-containing protein</fullName>
    </recommendedName>
</protein>
<evidence type="ECO:0000313" key="2">
    <source>
        <dbReference type="EMBL" id="KAB8293724.1"/>
    </source>
</evidence>
<evidence type="ECO:0008006" key="4">
    <source>
        <dbReference type="Google" id="ProtNLM"/>
    </source>
</evidence>
<gene>
    <name evidence="2" type="ORF">EYC80_009209</name>
</gene>
<reference evidence="2 3" key="1">
    <citation type="submission" date="2019-06" db="EMBL/GenBank/DDBJ databases">
        <title>Genome Sequence of the Brown Rot Fungal Pathogen Monilinia laxa.</title>
        <authorList>
            <person name="De Miccolis Angelini R.M."/>
            <person name="Landi L."/>
            <person name="Abate D."/>
            <person name="Pollastro S."/>
            <person name="Romanazzi G."/>
            <person name="Faretra F."/>
        </authorList>
    </citation>
    <scope>NUCLEOTIDE SEQUENCE [LARGE SCALE GENOMIC DNA]</scope>
    <source>
        <strain evidence="2 3">Mlax316</strain>
    </source>
</reference>
<dbReference type="OrthoDB" id="10058185at2759"/>
<accession>A0A5N6JX47</accession>
<dbReference type="AlphaFoldDB" id="A0A5N6JX47"/>
<sequence>MCCCEPSGEGLRVYTSSDSAIINAPQDSGKELTEEEARLFTENSKEATTYSITKATAGAAVLAATDPPNFIEVLLQFGDIKKNQHMMQVGENKRKFGFLFIESAAMAHVLAAKSLMHEVSAGAESPINKDAQSRSTSKSKES</sequence>
<keyword evidence="3" id="KW-1185">Reference proteome</keyword>
<evidence type="ECO:0000313" key="3">
    <source>
        <dbReference type="Proteomes" id="UP000326757"/>
    </source>
</evidence>
<dbReference type="Gene3D" id="3.40.50.720">
    <property type="entry name" value="NAD(P)-binding Rossmann-like Domain"/>
    <property type="match status" value="1"/>
</dbReference>
<dbReference type="Proteomes" id="UP000326757">
    <property type="component" value="Unassembled WGS sequence"/>
</dbReference>
<comment type="caution">
    <text evidence="2">The sequence shown here is derived from an EMBL/GenBank/DDBJ whole genome shotgun (WGS) entry which is preliminary data.</text>
</comment>
<dbReference type="EMBL" id="VIGI01000011">
    <property type="protein sequence ID" value="KAB8293724.1"/>
    <property type="molecule type" value="Genomic_DNA"/>
</dbReference>
<name>A0A5N6JX47_MONLA</name>